<comment type="caution">
    <text evidence="3">The sequence shown here is derived from an EMBL/GenBank/DDBJ whole genome shotgun (WGS) entry which is preliminary data.</text>
</comment>
<dbReference type="PRINTS" id="PR00111">
    <property type="entry name" value="ABHYDROLASE"/>
</dbReference>
<keyword evidence="1 3" id="KW-0378">Hydrolase</keyword>
<dbReference type="InterPro" id="IPR000073">
    <property type="entry name" value="AB_hydrolase_1"/>
</dbReference>
<dbReference type="PANTHER" id="PTHR43798:SF31">
    <property type="entry name" value="AB HYDROLASE SUPERFAMILY PROTEIN YCLE"/>
    <property type="match status" value="1"/>
</dbReference>
<reference evidence="3" key="1">
    <citation type="journal article" date="2014" name="Int. J. Syst. Evol. Microbiol.">
        <title>Complete genome sequence of Corynebacterium casei LMG S-19264T (=DSM 44701T), isolated from a smear-ripened cheese.</title>
        <authorList>
            <consortium name="US DOE Joint Genome Institute (JGI-PGF)"/>
            <person name="Walter F."/>
            <person name="Albersmeier A."/>
            <person name="Kalinowski J."/>
            <person name="Ruckert C."/>
        </authorList>
    </citation>
    <scope>NUCLEOTIDE SEQUENCE</scope>
    <source>
        <strain evidence="3">CGMCC 1.12153</strain>
    </source>
</reference>
<evidence type="ECO:0000313" key="3">
    <source>
        <dbReference type="EMBL" id="GGF33973.1"/>
    </source>
</evidence>
<organism evidence="3 4">
    <name type="scientific">Halobacillus andaensis</name>
    <dbReference type="NCBI Taxonomy" id="1176239"/>
    <lineage>
        <taxon>Bacteria</taxon>
        <taxon>Bacillati</taxon>
        <taxon>Bacillota</taxon>
        <taxon>Bacilli</taxon>
        <taxon>Bacillales</taxon>
        <taxon>Bacillaceae</taxon>
        <taxon>Halobacillus</taxon>
    </lineage>
</organism>
<keyword evidence="4" id="KW-1185">Reference proteome</keyword>
<dbReference type="RefSeq" id="WP_188378955.1">
    <property type="nucleotide sequence ID" value="NZ_BMEL01000005.1"/>
</dbReference>
<protein>
    <submittedName>
        <fullName evidence="3">AB hydrolase superfamily protein YvaM</fullName>
    </submittedName>
</protein>
<sequence>MGYYINEDGQRIFYEDQGVGHAIICIHPPGMGRKVFAYQQELSMHFRLILPDLSGHGESDTFIRDPGIEDYAKELLGLVNHLKLDQVFLFGYSAGGSVAQEFAIQFPERVKGLILSGAFPKVNTSLLKLEFLAGMKWLKRNPVSLAKLLSRSHFKNHETKVEQFYHILKSDVDVWHSFYRCSLTYDCTRHLYKLTMPLLLLYGTRAEWINHQAPFYRSCPKANLVVVDKAYHQLPATHSEVVNQAVLDFFKRSYVHKN</sequence>
<dbReference type="SUPFAM" id="SSF53474">
    <property type="entry name" value="alpha/beta-Hydrolases"/>
    <property type="match status" value="1"/>
</dbReference>
<reference evidence="3" key="2">
    <citation type="submission" date="2020-09" db="EMBL/GenBank/DDBJ databases">
        <authorList>
            <person name="Sun Q."/>
            <person name="Zhou Y."/>
        </authorList>
    </citation>
    <scope>NUCLEOTIDE SEQUENCE</scope>
    <source>
        <strain evidence="3">CGMCC 1.12153</strain>
    </source>
</reference>
<dbReference type="InterPro" id="IPR022742">
    <property type="entry name" value="Hydrolase_4"/>
</dbReference>
<dbReference type="EMBL" id="BMEL01000005">
    <property type="protein sequence ID" value="GGF33973.1"/>
    <property type="molecule type" value="Genomic_DNA"/>
</dbReference>
<name>A0A917BDX9_HALAA</name>
<dbReference type="GO" id="GO:0016787">
    <property type="term" value="F:hydrolase activity"/>
    <property type="evidence" value="ECO:0007669"/>
    <property type="project" value="UniProtKB-KW"/>
</dbReference>
<dbReference type="Gene3D" id="3.40.50.1820">
    <property type="entry name" value="alpha/beta hydrolase"/>
    <property type="match status" value="1"/>
</dbReference>
<proteinExistence type="predicted"/>
<evidence type="ECO:0000256" key="1">
    <source>
        <dbReference type="ARBA" id="ARBA00022801"/>
    </source>
</evidence>
<accession>A0A917BDX9</accession>
<feature type="domain" description="Serine aminopeptidase S33" evidence="2">
    <location>
        <begin position="47"/>
        <end position="234"/>
    </location>
</feature>
<dbReference type="InterPro" id="IPR050266">
    <property type="entry name" value="AB_hydrolase_sf"/>
</dbReference>
<dbReference type="GO" id="GO:0016020">
    <property type="term" value="C:membrane"/>
    <property type="evidence" value="ECO:0007669"/>
    <property type="project" value="TreeGrafter"/>
</dbReference>
<dbReference type="InterPro" id="IPR029058">
    <property type="entry name" value="AB_hydrolase_fold"/>
</dbReference>
<dbReference type="PANTHER" id="PTHR43798">
    <property type="entry name" value="MONOACYLGLYCEROL LIPASE"/>
    <property type="match status" value="1"/>
</dbReference>
<dbReference type="Pfam" id="PF12146">
    <property type="entry name" value="Hydrolase_4"/>
    <property type="match status" value="1"/>
</dbReference>
<dbReference type="Proteomes" id="UP000660110">
    <property type="component" value="Unassembled WGS sequence"/>
</dbReference>
<evidence type="ECO:0000259" key="2">
    <source>
        <dbReference type="Pfam" id="PF12146"/>
    </source>
</evidence>
<dbReference type="AlphaFoldDB" id="A0A917BDX9"/>
<gene>
    <name evidence="3" type="primary">yvaM</name>
    <name evidence="3" type="ORF">GCM10010954_36290</name>
</gene>
<evidence type="ECO:0000313" key="4">
    <source>
        <dbReference type="Proteomes" id="UP000660110"/>
    </source>
</evidence>